<sequence length="66" mass="7263">MIAVAYLLRGLAALLQALAVPFLAIGWVATPILSTSGYLQEVARQWDRRLWSRGGRTDLNPPPEDS</sequence>
<dbReference type="RefSeq" id="WP_010684383.1">
    <property type="nucleotide sequence ID" value="NZ_CP043538.1"/>
</dbReference>
<name>A0A6B9FYD7_9HYPH</name>
<organism evidence="1 2">
    <name type="scientific">Methylobacterium mesophilicum SR1.6/6</name>
    <dbReference type="NCBI Taxonomy" id="908290"/>
    <lineage>
        <taxon>Bacteria</taxon>
        <taxon>Pseudomonadati</taxon>
        <taxon>Pseudomonadota</taxon>
        <taxon>Alphaproteobacteria</taxon>
        <taxon>Hyphomicrobiales</taxon>
        <taxon>Methylobacteriaceae</taxon>
        <taxon>Methylobacterium</taxon>
    </lineage>
</organism>
<reference evidence="1 2" key="1">
    <citation type="journal article" date="2012" name="Genet. Mol. Biol.">
        <title>Analysis of 16S rRNA and mxaF genes revealing insights into Methylobacterium niche-specific plant association.</title>
        <authorList>
            <person name="Dourado M.N."/>
            <person name="Andreote F.D."/>
            <person name="Dini-Andreote F."/>
            <person name="Conti R."/>
            <person name="Araujo J.M."/>
            <person name="Araujo W.L."/>
        </authorList>
    </citation>
    <scope>NUCLEOTIDE SEQUENCE [LARGE SCALE GENOMIC DNA]</scope>
    <source>
        <strain evidence="1 2">SR1.6/6</strain>
    </source>
</reference>
<gene>
    <name evidence="1" type="ORF">MMSR116_29265</name>
</gene>
<dbReference type="EMBL" id="CP043538">
    <property type="protein sequence ID" value="QGY05528.1"/>
    <property type="molecule type" value="Genomic_DNA"/>
</dbReference>
<dbReference type="AlphaFoldDB" id="A0A6B9FYD7"/>
<protein>
    <submittedName>
        <fullName evidence="1">Uncharacterized protein</fullName>
    </submittedName>
</protein>
<accession>A0A6B9FYD7</accession>
<dbReference type="KEGG" id="mmes:MMSR116_29265"/>
<proteinExistence type="predicted"/>
<dbReference type="Proteomes" id="UP000012488">
    <property type="component" value="Chromosome"/>
</dbReference>
<evidence type="ECO:0000313" key="2">
    <source>
        <dbReference type="Proteomes" id="UP000012488"/>
    </source>
</evidence>
<reference evidence="1 2" key="2">
    <citation type="journal article" date="2013" name="Genome Announc.">
        <title>Draft Genome Sequence of Methylobacterium mesophilicum Strain SR1.6/6, Isolated from Citrus sinensis.</title>
        <authorList>
            <person name="Marinho Almeida D."/>
            <person name="Dini-Andreote F."/>
            <person name="Camargo Neves A.A."/>
            <person name="Juca Ramos R.T."/>
            <person name="Andreote F.D."/>
            <person name="Carneiro A.R."/>
            <person name="Oliveira de Souza Lima A."/>
            <person name="Caracciolo Gomes de Sa P.H."/>
            <person name="Ribeiro Barbosa M.S."/>
            <person name="Araujo W.L."/>
            <person name="Silva A."/>
        </authorList>
    </citation>
    <scope>NUCLEOTIDE SEQUENCE [LARGE SCALE GENOMIC DNA]</scope>
    <source>
        <strain evidence="1 2">SR1.6/6</strain>
    </source>
</reference>
<evidence type="ECO:0000313" key="1">
    <source>
        <dbReference type="EMBL" id="QGY05528.1"/>
    </source>
</evidence>